<dbReference type="InterPro" id="IPR016565">
    <property type="entry name" value="Proteasome_assmbl_chp_1"/>
</dbReference>
<dbReference type="GO" id="GO:0070628">
    <property type="term" value="F:proteasome binding"/>
    <property type="evidence" value="ECO:0007669"/>
    <property type="project" value="TreeGrafter"/>
</dbReference>
<dbReference type="GO" id="GO:0000502">
    <property type="term" value="C:proteasome complex"/>
    <property type="evidence" value="ECO:0007669"/>
    <property type="project" value="UniProtKB-KW"/>
</dbReference>
<keyword evidence="3" id="KW-0143">Chaperone</keyword>
<evidence type="ECO:0000256" key="3">
    <source>
        <dbReference type="ARBA" id="ARBA00023186"/>
    </source>
</evidence>
<name>A0A0U2T4V3_ACAPC</name>
<evidence type="ECO:0000256" key="2">
    <source>
        <dbReference type="ARBA" id="ARBA00019180"/>
    </source>
</evidence>
<dbReference type="Pfam" id="PF16094">
    <property type="entry name" value="PAC1"/>
    <property type="match status" value="1"/>
</dbReference>
<dbReference type="PANTHER" id="PTHR15069:SF1">
    <property type="entry name" value="PROTEASOME ASSEMBLY CHAPERONE 1"/>
    <property type="match status" value="1"/>
</dbReference>
<evidence type="ECO:0000256" key="1">
    <source>
        <dbReference type="ARBA" id="ARBA00005261"/>
    </source>
</evidence>
<evidence type="ECO:0000313" key="4">
    <source>
        <dbReference type="EMBL" id="ALS04513.1"/>
    </source>
</evidence>
<sequence>MASFFGEVLAPRSRIFDDEDLDAIEEAYCEEFRLSSQQEKEKKLLLVCDGPLPSAYSKICSAGGQSSGEILAKSFSRDVSIGQIIRGSDWTVVTCEQELKQPEFMILANTILELSEPGCHIVCLTARHISEYRSEVIDADESVVRCLASKSFPQSDSTKMLEVPNILTGLSAAILSISVVKDYPCYLLVNYVDLFTPDSISLQGFQDMYQLKSVQGSSLKKPNIAEALKAKQFFKNTSNLYI</sequence>
<reference evidence="4" key="1">
    <citation type="journal article" date="2015" name="Sci. Rep.">
        <title>Spliced leader RNA trans-splicing discovered in copepods.</title>
        <authorList>
            <person name="Yang F."/>
            <person name="Xu D."/>
            <person name="Zhuang Y."/>
            <person name="Yi X."/>
            <person name="Huang Y."/>
            <person name="Chen H."/>
            <person name="Lin S."/>
            <person name="Campbell D.A."/>
            <person name="Sturm N.R."/>
            <person name="Liu G."/>
            <person name="Zhang H."/>
        </authorList>
    </citation>
    <scope>NUCLEOTIDE SEQUENCE</scope>
</reference>
<dbReference type="GO" id="GO:0005783">
    <property type="term" value="C:endoplasmic reticulum"/>
    <property type="evidence" value="ECO:0007669"/>
    <property type="project" value="InterPro"/>
</dbReference>
<accession>A0A0U2T4V3</accession>
<dbReference type="PANTHER" id="PTHR15069">
    <property type="entry name" value="PROTEASOME ASSEMBLY CHAPERONE 1"/>
    <property type="match status" value="1"/>
</dbReference>
<organism evidence="4">
    <name type="scientific">Acartia pacifica</name>
    <name type="common">Copepod</name>
    <dbReference type="NCBI Taxonomy" id="335913"/>
    <lineage>
        <taxon>Eukaryota</taxon>
        <taxon>Metazoa</taxon>
        <taxon>Ecdysozoa</taxon>
        <taxon>Arthropoda</taxon>
        <taxon>Crustacea</taxon>
        <taxon>Multicrustacea</taxon>
        <taxon>Hexanauplia</taxon>
        <taxon>Copepoda</taxon>
        <taxon>Calanoida</taxon>
        <taxon>Acartiidae</taxon>
        <taxon>Acartia</taxon>
    </lineage>
</organism>
<comment type="similarity">
    <text evidence="1">Belongs to the PSMG1 family.</text>
</comment>
<dbReference type="GO" id="GO:0080129">
    <property type="term" value="P:proteasome core complex assembly"/>
    <property type="evidence" value="ECO:0007669"/>
    <property type="project" value="TreeGrafter"/>
</dbReference>
<keyword evidence="4" id="KW-0647">Proteasome</keyword>
<dbReference type="EMBL" id="KT754679">
    <property type="protein sequence ID" value="ALS04513.1"/>
    <property type="molecule type" value="mRNA"/>
</dbReference>
<proteinExistence type="evidence at transcript level"/>
<dbReference type="AlphaFoldDB" id="A0A0U2T4V3"/>
<protein>
    <recommendedName>
        <fullName evidence="2">Proteasome assembly chaperone 1</fullName>
    </recommendedName>
</protein>